<evidence type="ECO:0000313" key="2">
    <source>
        <dbReference type="Proteomes" id="UP000054279"/>
    </source>
</evidence>
<organism evidence="1 2">
    <name type="scientific">Sphaerobolus stellatus (strain SS14)</name>
    <dbReference type="NCBI Taxonomy" id="990650"/>
    <lineage>
        <taxon>Eukaryota</taxon>
        <taxon>Fungi</taxon>
        <taxon>Dikarya</taxon>
        <taxon>Basidiomycota</taxon>
        <taxon>Agaricomycotina</taxon>
        <taxon>Agaricomycetes</taxon>
        <taxon>Phallomycetidae</taxon>
        <taxon>Geastrales</taxon>
        <taxon>Sphaerobolaceae</taxon>
        <taxon>Sphaerobolus</taxon>
    </lineage>
</organism>
<dbReference type="Proteomes" id="UP000054279">
    <property type="component" value="Unassembled WGS sequence"/>
</dbReference>
<sequence>MRRIIEDPGIILGPSVTYKTGSFDGLLWDRPEVFYKIQSMLPTLPHLQGLDVAFFRGAHTTWSRFIADYEVGGTINGLSAEQWKMANMEATNDANEGVLGTYHQAITHFGNMSESTFNSKTSYLRNDTGGYMKTLDGENRTFLRNKARKVDASGIQAKKRKILVAYEQEVAVKNREQDKLKQERKDQQIACLDGLDAICTLKDFESRLSNLKNEDPDNQLAWHRRINEDVPKKKDVSRKPLKIEALRTAVIQYTKEVWFGECGNGFGHPRRT</sequence>
<keyword evidence="2" id="KW-1185">Reference proteome</keyword>
<dbReference type="AlphaFoldDB" id="A0A0C9VW10"/>
<proteinExistence type="predicted"/>
<dbReference type="EMBL" id="KN837100">
    <property type="protein sequence ID" value="KIJ47937.1"/>
    <property type="molecule type" value="Genomic_DNA"/>
</dbReference>
<gene>
    <name evidence="1" type="ORF">M422DRAFT_248519</name>
</gene>
<accession>A0A0C9VW10</accession>
<evidence type="ECO:0000313" key="1">
    <source>
        <dbReference type="EMBL" id="KIJ47937.1"/>
    </source>
</evidence>
<dbReference type="OrthoDB" id="3013323at2759"/>
<name>A0A0C9VW10_SPHS4</name>
<dbReference type="HOGENOM" id="CLU_075615_0_0_1"/>
<reference evidence="1 2" key="1">
    <citation type="submission" date="2014-06" db="EMBL/GenBank/DDBJ databases">
        <title>Evolutionary Origins and Diversification of the Mycorrhizal Mutualists.</title>
        <authorList>
            <consortium name="DOE Joint Genome Institute"/>
            <consortium name="Mycorrhizal Genomics Consortium"/>
            <person name="Kohler A."/>
            <person name="Kuo A."/>
            <person name="Nagy L.G."/>
            <person name="Floudas D."/>
            <person name="Copeland A."/>
            <person name="Barry K.W."/>
            <person name="Cichocki N."/>
            <person name="Veneault-Fourrey C."/>
            <person name="LaButti K."/>
            <person name="Lindquist E.A."/>
            <person name="Lipzen A."/>
            <person name="Lundell T."/>
            <person name="Morin E."/>
            <person name="Murat C."/>
            <person name="Riley R."/>
            <person name="Ohm R."/>
            <person name="Sun H."/>
            <person name="Tunlid A."/>
            <person name="Henrissat B."/>
            <person name="Grigoriev I.V."/>
            <person name="Hibbett D.S."/>
            <person name="Martin F."/>
        </authorList>
    </citation>
    <scope>NUCLEOTIDE SEQUENCE [LARGE SCALE GENOMIC DNA]</scope>
    <source>
        <strain evidence="1 2">SS14</strain>
    </source>
</reference>
<protein>
    <submittedName>
        <fullName evidence="1">Uncharacterized protein</fullName>
    </submittedName>
</protein>